<dbReference type="InterPro" id="IPR001036">
    <property type="entry name" value="Acrflvin-R"/>
</dbReference>
<dbReference type="PANTHER" id="PTHR32063:SF0">
    <property type="entry name" value="SWARMING MOTILITY PROTEIN SWRC"/>
    <property type="match status" value="1"/>
</dbReference>
<protein>
    <submittedName>
        <fullName evidence="1">Acriflavin resistance protein like protein</fullName>
    </submittedName>
</protein>
<dbReference type="Gene3D" id="3.30.70.1440">
    <property type="entry name" value="Multidrug efflux transporter AcrB pore domain"/>
    <property type="match status" value="1"/>
</dbReference>
<keyword evidence="2" id="KW-1185">Reference proteome</keyword>
<proteinExistence type="predicted"/>
<feature type="non-terminal residue" evidence="1">
    <location>
        <position position="1"/>
    </location>
</feature>
<dbReference type="PANTHER" id="PTHR32063">
    <property type="match status" value="1"/>
</dbReference>
<dbReference type="InterPro" id="IPR027463">
    <property type="entry name" value="AcrB_DN_DC_subdom"/>
</dbReference>
<gene>
    <name evidence="1" type="ORF">ADUPG1_007543</name>
</gene>
<dbReference type="Pfam" id="PF00873">
    <property type="entry name" value="ACR_tran"/>
    <property type="match status" value="1"/>
</dbReference>
<sequence>GTNIENMKKDVQPLLEKIEQDPSVEYSVLSIGYNSAKEIHKAKIYAKMKPKEQRVGISQEDMVIKYTNQFKNYKNMVITVEDLPPFDTGSSNAPIQIVVTGDDLDILNETTQKIMTMLSHTNGVTNIDRDYESGKPEIKIDIKRQNAQKVGVSASEIAGILGSAYSSTEAISFYEEKGRQFDITLRFDDQYRKSIDDMKKLQVRSTNGDLVSLEGIVNFEETKST</sequence>
<evidence type="ECO:0000313" key="1">
    <source>
        <dbReference type="EMBL" id="GKT33863.1"/>
    </source>
</evidence>
<evidence type="ECO:0000313" key="2">
    <source>
        <dbReference type="Proteomes" id="UP001057375"/>
    </source>
</evidence>
<feature type="non-terminal residue" evidence="1">
    <location>
        <position position="225"/>
    </location>
</feature>
<name>A0ABQ5KMW7_9EUKA</name>
<comment type="caution">
    <text evidence="1">The sequence shown here is derived from an EMBL/GenBank/DDBJ whole genome shotgun (WGS) entry which is preliminary data.</text>
</comment>
<dbReference type="SUPFAM" id="SSF82714">
    <property type="entry name" value="Multidrug efflux transporter AcrB TolC docking domain, DN and DC subdomains"/>
    <property type="match status" value="1"/>
</dbReference>
<accession>A0ABQ5KMW7</accession>
<dbReference type="Gene3D" id="3.30.70.1430">
    <property type="entry name" value="Multidrug efflux transporter AcrB pore domain"/>
    <property type="match status" value="1"/>
</dbReference>
<dbReference type="EMBL" id="BQXS01010555">
    <property type="protein sequence ID" value="GKT33863.1"/>
    <property type="molecule type" value="Genomic_DNA"/>
</dbReference>
<dbReference type="Gene3D" id="3.30.2090.10">
    <property type="entry name" value="Multidrug efflux transporter AcrB TolC docking domain, DN and DC subdomains"/>
    <property type="match status" value="1"/>
</dbReference>
<reference evidence="1" key="1">
    <citation type="submission" date="2022-03" db="EMBL/GenBank/DDBJ databases">
        <title>Draft genome sequence of Aduncisulcus paluster, a free-living microaerophilic Fornicata.</title>
        <authorList>
            <person name="Yuyama I."/>
            <person name="Kume K."/>
            <person name="Tamura T."/>
            <person name="Inagaki Y."/>
            <person name="Hashimoto T."/>
        </authorList>
    </citation>
    <scope>NUCLEOTIDE SEQUENCE</scope>
    <source>
        <strain evidence="1">NY0171</strain>
    </source>
</reference>
<organism evidence="1 2">
    <name type="scientific">Aduncisulcus paluster</name>
    <dbReference type="NCBI Taxonomy" id="2918883"/>
    <lineage>
        <taxon>Eukaryota</taxon>
        <taxon>Metamonada</taxon>
        <taxon>Carpediemonas-like organisms</taxon>
        <taxon>Aduncisulcus</taxon>
    </lineage>
</organism>
<dbReference type="Proteomes" id="UP001057375">
    <property type="component" value="Unassembled WGS sequence"/>
</dbReference>